<evidence type="ECO:0000256" key="10">
    <source>
        <dbReference type="ARBA" id="ARBA00030057"/>
    </source>
</evidence>
<name>A0A147JWJ3_HADYE</name>
<dbReference type="InterPro" id="IPR006195">
    <property type="entry name" value="aa-tRNA-synth_II"/>
</dbReference>
<dbReference type="Gene3D" id="3.30.40.230">
    <property type="match status" value="1"/>
</dbReference>
<gene>
    <name evidence="12" type="ORF">APZ16_02630</name>
</gene>
<organism evidence="12 13">
    <name type="scientific">Hadarchaeum yellowstonense</name>
    <dbReference type="NCBI Taxonomy" id="1776334"/>
    <lineage>
        <taxon>Archaea</taxon>
        <taxon>Methanobacteriati</taxon>
        <taxon>Candidatus Hadarchaeota</taxon>
        <taxon>Candidatus Hadarchaeia</taxon>
        <taxon>Candidatus Hadarchaeales</taxon>
        <taxon>Candidatus Hadarchaeaceae</taxon>
        <taxon>Candidatus Hadarchaeum</taxon>
    </lineage>
</organism>
<evidence type="ECO:0000256" key="6">
    <source>
        <dbReference type="ARBA" id="ARBA00022741"/>
    </source>
</evidence>
<comment type="subcellular location">
    <subcellularLocation>
        <location evidence="1">Cytoplasm</location>
    </subcellularLocation>
</comment>
<dbReference type="GO" id="GO:0004820">
    <property type="term" value="F:glycine-tRNA ligase activity"/>
    <property type="evidence" value="ECO:0007669"/>
    <property type="project" value="UniProtKB-EC"/>
</dbReference>
<keyword evidence="9" id="KW-0030">Aminoacyl-tRNA synthetase</keyword>
<evidence type="ECO:0000256" key="2">
    <source>
        <dbReference type="ARBA" id="ARBA00008226"/>
    </source>
</evidence>
<evidence type="ECO:0000256" key="8">
    <source>
        <dbReference type="ARBA" id="ARBA00022917"/>
    </source>
</evidence>
<dbReference type="EC" id="6.1.1.14" evidence="3"/>
<evidence type="ECO:0000313" key="13">
    <source>
        <dbReference type="Proteomes" id="UP000074294"/>
    </source>
</evidence>
<dbReference type="InterPro" id="IPR027031">
    <property type="entry name" value="Gly-tRNA_synthase/POLG2"/>
</dbReference>
<dbReference type="AlphaFoldDB" id="A0A147JWJ3"/>
<keyword evidence="5" id="KW-0436">Ligase</keyword>
<evidence type="ECO:0000313" key="12">
    <source>
        <dbReference type="EMBL" id="KUO40784.1"/>
    </source>
</evidence>
<evidence type="ECO:0000256" key="9">
    <source>
        <dbReference type="ARBA" id="ARBA00023146"/>
    </source>
</evidence>
<comment type="caution">
    <text evidence="12">The sequence shown here is derived from an EMBL/GenBank/DDBJ whole genome shotgun (WGS) entry which is preliminary data.</text>
</comment>
<dbReference type="InterPro" id="IPR045864">
    <property type="entry name" value="aa-tRNA-synth_II/BPL/LPL"/>
</dbReference>
<evidence type="ECO:0000256" key="3">
    <source>
        <dbReference type="ARBA" id="ARBA00012829"/>
    </source>
</evidence>
<dbReference type="InterPro" id="IPR002315">
    <property type="entry name" value="tRNA-synt_gly"/>
</dbReference>
<dbReference type="GO" id="GO:0006426">
    <property type="term" value="P:glycyl-tRNA aminoacylation"/>
    <property type="evidence" value="ECO:0007669"/>
    <property type="project" value="InterPro"/>
</dbReference>
<evidence type="ECO:0000259" key="11">
    <source>
        <dbReference type="PROSITE" id="PS50862"/>
    </source>
</evidence>
<dbReference type="FunFam" id="3.40.50.800:FF:000002">
    <property type="entry name" value="Glycine--tRNA ligase"/>
    <property type="match status" value="1"/>
</dbReference>
<dbReference type="EMBL" id="LQMQ01000035">
    <property type="protein sequence ID" value="KUO40784.1"/>
    <property type="molecule type" value="Genomic_DNA"/>
</dbReference>
<evidence type="ECO:0000256" key="5">
    <source>
        <dbReference type="ARBA" id="ARBA00022598"/>
    </source>
</evidence>
<dbReference type="STRING" id="1776334.APZ16_02630"/>
<keyword evidence="6" id="KW-0547">Nucleotide-binding</keyword>
<dbReference type="InterPro" id="IPR002314">
    <property type="entry name" value="aa-tRNA-synt_IIb"/>
</dbReference>
<dbReference type="Gene3D" id="3.40.50.800">
    <property type="entry name" value="Anticodon-binding domain"/>
    <property type="match status" value="1"/>
</dbReference>
<dbReference type="PROSITE" id="PS50862">
    <property type="entry name" value="AA_TRNA_LIGASE_II"/>
    <property type="match status" value="1"/>
</dbReference>
<dbReference type="NCBIfam" id="TIGR00389">
    <property type="entry name" value="glyS_dimeric"/>
    <property type="match status" value="1"/>
</dbReference>
<accession>A0A147JWJ3</accession>
<evidence type="ECO:0000256" key="7">
    <source>
        <dbReference type="ARBA" id="ARBA00022840"/>
    </source>
</evidence>
<dbReference type="Proteomes" id="UP000074294">
    <property type="component" value="Unassembled WGS sequence"/>
</dbReference>
<dbReference type="NCBIfam" id="NF003211">
    <property type="entry name" value="PRK04173.1"/>
    <property type="match status" value="1"/>
</dbReference>
<dbReference type="InterPro" id="IPR004154">
    <property type="entry name" value="Anticodon-bd"/>
</dbReference>
<dbReference type="CDD" id="cd00774">
    <property type="entry name" value="GlyRS-like_core"/>
    <property type="match status" value="1"/>
</dbReference>
<dbReference type="PANTHER" id="PTHR10745:SF0">
    <property type="entry name" value="GLYCINE--TRNA LIGASE"/>
    <property type="match status" value="1"/>
</dbReference>
<dbReference type="InterPro" id="IPR033731">
    <property type="entry name" value="GlyRS-like_core"/>
</dbReference>
<dbReference type="Gene3D" id="3.30.930.10">
    <property type="entry name" value="Bira Bifunctional Protein, Domain 2"/>
    <property type="match status" value="1"/>
</dbReference>
<evidence type="ECO:0000256" key="1">
    <source>
        <dbReference type="ARBA" id="ARBA00004496"/>
    </source>
</evidence>
<sequence>MMELARRRGFIWPSFEIYGGVGGFYDFGPLGSILKNKIIQKWREFYLIGENFFEIDSPSILPEEVLKASGHVDHFVDAMVECKKCGNSFKAVDVAREATGKDIEGMKESEMDEFFAKNGVRCPDCGGELGKVFLFNSMFRTTIGPGSQRVGYLRPETAQGIFIDFKRLQRHARGKLPFGVIQIGKGYRNEISPRQGIIRLREFTMAEAEVFFDPENPHHPNFSRLADERIRLWRAEDQIKGEEKLVEVTAKEAVEKNYIHNELIAYYAALTKKFLVELGIPETAIRFREQKPWQRAHYSSETWDAEVHTERFGWVEVTGIANRTDYDLSRHAKFSGEDLTMVVGEEGRKVLCHVVEPSYGIDRPLYCVLEHAYTEEDDRKYLKLKKWLAPVEVGVFPLLKRDGLPEKAMQVQSLLRSRGLLAEYDDSGSIGRRYARADEIGTPYCVTIDHQTLEDNTVTVRDRDTTKQIRVPIERLPELLTSLLRDEIDFEGAGTPVKK</sequence>
<feature type="domain" description="Aminoacyl-transfer RNA synthetases class-II family profile" evidence="11">
    <location>
        <begin position="1"/>
        <end position="390"/>
    </location>
</feature>
<dbReference type="SUPFAM" id="SSF55681">
    <property type="entry name" value="Class II aaRS and biotin synthetases"/>
    <property type="match status" value="1"/>
</dbReference>
<dbReference type="SUPFAM" id="SSF52954">
    <property type="entry name" value="Class II aaRS ABD-related"/>
    <property type="match status" value="1"/>
</dbReference>
<dbReference type="InterPro" id="IPR036621">
    <property type="entry name" value="Anticodon-bd_dom_sf"/>
</dbReference>
<dbReference type="Pfam" id="PF03129">
    <property type="entry name" value="HGTP_anticodon"/>
    <property type="match status" value="1"/>
</dbReference>
<dbReference type="GO" id="GO:0005737">
    <property type="term" value="C:cytoplasm"/>
    <property type="evidence" value="ECO:0007669"/>
    <property type="project" value="UniProtKB-SubCell"/>
</dbReference>
<dbReference type="PRINTS" id="PR01043">
    <property type="entry name" value="TRNASYNTHGLY"/>
</dbReference>
<keyword evidence="8" id="KW-0648">Protein biosynthesis</keyword>
<dbReference type="GO" id="GO:0044281">
    <property type="term" value="P:small molecule metabolic process"/>
    <property type="evidence" value="ECO:0007669"/>
    <property type="project" value="UniProtKB-ARBA"/>
</dbReference>
<evidence type="ECO:0000256" key="4">
    <source>
        <dbReference type="ARBA" id="ARBA00022490"/>
    </source>
</evidence>
<dbReference type="CDD" id="cd00858">
    <property type="entry name" value="GlyRS_anticodon"/>
    <property type="match status" value="1"/>
</dbReference>
<dbReference type="GO" id="GO:0005524">
    <property type="term" value="F:ATP binding"/>
    <property type="evidence" value="ECO:0007669"/>
    <property type="project" value="UniProtKB-KW"/>
</dbReference>
<reference evidence="12 13" key="1">
    <citation type="journal article" date="2016" name="Nat. Microbiol.">
        <title>Genomic inference of the metabolism of cosmopolitan subsurface Archaea, Hadesarchaea.</title>
        <authorList>
            <person name="Baker B.J."/>
            <person name="Saw J.H."/>
            <person name="Lind A.E."/>
            <person name="Lazar C.S."/>
            <person name="Hinrichs K.-U."/>
            <person name="Teske A.P."/>
            <person name="Ettema T.J."/>
        </authorList>
    </citation>
    <scope>NUCLEOTIDE SEQUENCE [LARGE SCALE GENOMIC DNA]</scope>
</reference>
<proteinExistence type="inferred from homology"/>
<dbReference type="Pfam" id="PF00587">
    <property type="entry name" value="tRNA-synt_2b"/>
    <property type="match status" value="1"/>
</dbReference>
<comment type="similarity">
    <text evidence="2">Belongs to the class-II aminoacyl-tRNA synthetase family.</text>
</comment>
<keyword evidence="4" id="KW-0963">Cytoplasm</keyword>
<dbReference type="PANTHER" id="PTHR10745">
    <property type="entry name" value="GLYCYL-TRNA SYNTHETASE/DNA POLYMERASE SUBUNIT GAMMA-2"/>
    <property type="match status" value="1"/>
</dbReference>
<protein>
    <recommendedName>
        <fullName evidence="3">glycine--tRNA ligase</fullName>
        <ecNumber evidence="3">6.1.1.14</ecNumber>
    </recommendedName>
    <alternativeName>
        <fullName evidence="10">Diadenosine tetraphosphate synthetase</fullName>
    </alternativeName>
</protein>
<keyword evidence="7" id="KW-0067">ATP-binding</keyword>